<reference evidence="2 3" key="1">
    <citation type="submission" date="2018-06" db="EMBL/GenBank/DDBJ databases">
        <title>Genomic Encyclopedia of Type Strains, Phase III (KMG-III): the genomes of soil and plant-associated and newly described type strains.</title>
        <authorList>
            <person name="Whitman W."/>
        </authorList>
    </citation>
    <scope>NUCLEOTIDE SEQUENCE [LARGE SCALE GENOMIC DNA]</scope>
    <source>
        <strain evidence="2 3">CECT 7945</strain>
    </source>
</reference>
<proteinExistence type="predicted"/>
<dbReference type="Proteomes" id="UP000248054">
    <property type="component" value="Unassembled WGS sequence"/>
</dbReference>
<feature type="domain" description="N-acetyltransferase" evidence="1">
    <location>
        <begin position="17"/>
        <end position="180"/>
    </location>
</feature>
<evidence type="ECO:0000313" key="3">
    <source>
        <dbReference type="Proteomes" id="UP000248054"/>
    </source>
</evidence>
<dbReference type="AlphaFoldDB" id="A0A2V4WXN3"/>
<sequence length="181" mass="20836">MYNNTITSSKIIETERLYLRPITEHDTLDFFELDSNPDVHTFLGQRPITRIEQSQAMILSIMEQYNISGFGRLAIVDKLTDHFIGWTGLKYAKGLKSTTPYYDLGTRIKEQYWGKGYASEAAMASLEYGFKNLKLNEICAVANVKNMASNTILTKIGMQVESTFEYNGDWLNWYVKKNPYL</sequence>
<dbReference type="PANTHER" id="PTHR43792">
    <property type="entry name" value="GNAT FAMILY, PUTATIVE (AFU_ORTHOLOGUE AFUA_3G00765)-RELATED-RELATED"/>
    <property type="match status" value="1"/>
</dbReference>
<dbReference type="GO" id="GO:0016747">
    <property type="term" value="F:acyltransferase activity, transferring groups other than amino-acyl groups"/>
    <property type="evidence" value="ECO:0007669"/>
    <property type="project" value="InterPro"/>
</dbReference>
<evidence type="ECO:0000313" key="2">
    <source>
        <dbReference type="EMBL" id="PYE82016.1"/>
    </source>
</evidence>
<evidence type="ECO:0000259" key="1">
    <source>
        <dbReference type="PROSITE" id="PS51186"/>
    </source>
</evidence>
<dbReference type="Gene3D" id="3.40.630.30">
    <property type="match status" value="1"/>
</dbReference>
<dbReference type="Pfam" id="PF13302">
    <property type="entry name" value="Acetyltransf_3"/>
    <property type="match status" value="1"/>
</dbReference>
<keyword evidence="3" id="KW-1185">Reference proteome</keyword>
<dbReference type="PROSITE" id="PS51186">
    <property type="entry name" value="GNAT"/>
    <property type="match status" value="1"/>
</dbReference>
<dbReference type="InterPro" id="IPR000182">
    <property type="entry name" value="GNAT_dom"/>
</dbReference>
<keyword evidence="2" id="KW-0808">Transferase</keyword>
<name>A0A2V4WXN3_9FLAO</name>
<dbReference type="InterPro" id="IPR051531">
    <property type="entry name" value="N-acetyltransferase"/>
</dbReference>
<dbReference type="EMBL" id="QJTD01000002">
    <property type="protein sequence ID" value="PYE82016.1"/>
    <property type="molecule type" value="Genomic_DNA"/>
</dbReference>
<gene>
    <name evidence="2" type="ORF">DFQ11_102596</name>
</gene>
<dbReference type="SUPFAM" id="SSF55729">
    <property type="entry name" value="Acyl-CoA N-acyltransferases (Nat)"/>
    <property type="match status" value="1"/>
</dbReference>
<comment type="caution">
    <text evidence="2">The sequence shown here is derived from an EMBL/GenBank/DDBJ whole genome shotgun (WGS) entry which is preliminary data.</text>
</comment>
<dbReference type="InterPro" id="IPR016181">
    <property type="entry name" value="Acyl_CoA_acyltransferase"/>
</dbReference>
<organism evidence="2 3">
    <name type="scientific">Winogradskyella epiphytica</name>
    <dbReference type="NCBI Taxonomy" id="262005"/>
    <lineage>
        <taxon>Bacteria</taxon>
        <taxon>Pseudomonadati</taxon>
        <taxon>Bacteroidota</taxon>
        <taxon>Flavobacteriia</taxon>
        <taxon>Flavobacteriales</taxon>
        <taxon>Flavobacteriaceae</taxon>
        <taxon>Winogradskyella</taxon>
    </lineage>
</organism>
<dbReference type="PANTHER" id="PTHR43792:SF16">
    <property type="entry name" value="N-ACETYLTRANSFERASE DOMAIN-CONTAINING PROTEIN"/>
    <property type="match status" value="1"/>
</dbReference>
<accession>A0A2V4WXN3</accession>
<protein>
    <submittedName>
        <fullName evidence="2">RimJ/RimL family protein N-acetyltransferase</fullName>
    </submittedName>
</protein>
<dbReference type="RefSeq" id="WP_229791248.1">
    <property type="nucleotide sequence ID" value="NZ_BMWQ01000002.1"/>
</dbReference>